<dbReference type="Proteomes" id="UP000005442">
    <property type="component" value="Chromosome"/>
</dbReference>
<evidence type="ECO:0000313" key="2">
    <source>
        <dbReference type="Proteomes" id="UP000005442"/>
    </source>
</evidence>
<keyword evidence="2" id="KW-1185">Reference proteome</keyword>
<gene>
    <name evidence="1" type="ordered locus">MycrhN_3215</name>
</gene>
<reference evidence="1 2" key="1">
    <citation type="submission" date="2011-12" db="EMBL/GenBank/DDBJ databases">
        <title>Complete sequence of Mycobacterium rhodesiae NBB3.</title>
        <authorList>
            <consortium name="US DOE Joint Genome Institute"/>
            <person name="Lucas S."/>
            <person name="Han J."/>
            <person name="Lapidus A."/>
            <person name="Cheng J.-F."/>
            <person name="Goodwin L."/>
            <person name="Pitluck S."/>
            <person name="Peters L."/>
            <person name="Mikhailova N."/>
            <person name="Gu W."/>
            <person name="Detter J.C."/>
            <person name="Han C."/>
            <person name="Tapia R."/>
            <person name="Land M."/>
            <person name="Hauser L."/>
            <person name="Kyrpides N."/>
            <person name="Ivanova N."/>
            <person name="Pagani I."/>
            <person name="Mattes T."/>
            <person name="Holmes A."/>
            <person name="Rutledge P."/>
            <person name="Paulsen I."/>
            <person name="Coleman N."/>
            <person name="Woyke T."/>
        </authorList>
    </citation>
    <scope>NUCLEOTIDE SEQUENCE [LARGE SCALE GENOMIC DNA]</scope>
    <source>
        <strain evidence="1 2">NBB3</strain>
    </source>
</reference>
<proteinExistence type="predicted"/>
<evidence type="ECO:0000313" key="1">
    <source>
        <dbReference type="EMBL" id="AEV73747.1"/>
    </source>
</evidence>
<sequence length="91" mass="9998">MARPSVVDELCRSLRFLGTPLVLPMEGNACQGSAVLIRGHSQQLDVRARGWAYGADDERAFNRPVVAEGKRQTPYSPWYFNSAVAAAFGDQ</sequence>
<accession>G8RNP6</accession>
<dbReference type="HOGENOM" id="CLU_2423802_0_0_11"/>
<dbReference type="STRING" id="710685.MycrhN_3215"/>
<dbReference type="AlphaFoldDB" id="G8RNP6"/>
<name>G8RNP6_MYCRN</name>
<dbReference type="KEGG" id="mrh:MycrhN_3215"/>
<organism evidence="1 2">
    <name type="scientific">Mycolicibacterium rhodesiae (strain NBB3)</name>
    <name type="common">Mycobacterium rhodesiae</name>
    <dbReference type="NCBI Taxonomy" id="710685"/>
    <lineage>
        <taxon>Bacteria</taxon>
        <taxon>Bacillati</taxon>
        <taxon>Actinomycetota</taxon>
        <taxon>Actinomycetes</taxon>
        <taxon>Mycobacteriales</taxon>
        <taxon>Mycobacteriaceae</taxon>
        <taxon>Mycolicibacterium</taxon>
    </lineage>
</organism>
<protein>
    <submittedName>
        <fullName evidence="1">Uncharacterized protein</fullName>
    </submittedName>
</protein>
<dbReference type="EMBL" id="CP003169">
    <property type="protein sequence ID" value="AEV73747.1"/>
    <property type="molecule type" value="Genomic_DNA"/>
</dbReference>